<gene>
    <name evidence="13" type="ORF">CAP51_06320</name>
</gene>
<dbReference type="Proteomes" id="UP000196536">
    <property type="component" value="Unassembled WGS sequence"/>
</dbReference>
<dbReference type="InterPro" id="IPR000297">
    <property type="entry name" value="PPIase_PpiC"/>
</dbReference>
<comment type="similarity">
    <text evidence="8">Belongs to the PpiD chaperone family.</text>
</comment>
<evidence type="ECO:0000256" key="7">
    <source>
        <dbReference type="ARBA" id="ARBA00023186"/>
    </source>
</evidence>
<dbReference type="RefSeq" id="WP_087619930.1">
    <property type="nucleotide sequence ID" value="NZ_NEXX01000002.1"/>
</dbReference>
<dbReference type="InterPro" id="IPR027304">
    <property type="entry name" value="Trigger_fact/SurA_dom_sf"/>
</dbReference>
<dbReference type="SUPFAM" id="SSF54534">
    <property type="entry name" value="FKBP-like"/>
    <property type="match status" value="1"/>
</dbReference>
<evidence type="ECO:0000256" key="4">
    <source>
        <dbReference type="ARBA" id="ARBA00022692"/>
    </source>
</evidence>
<dbReference type="PANTHER" id="PTHR47529">
    <property type="entry name" value="PEPTIDYL-PROLYL CIS-TRANS ISOMERASE D"/>
    <property type="match status" value="1"/>
</dbReference>
<dbReference type="Pfam" id="PF00639">
    <property type="entry name" value="Rotamase"/>
    <property type="match status" value="1"/>
</dbReference>
<comment type="subcellular location">
    <subcellularLocation>
        <location evidence="1">Cell inner membrane</location>
        <topology evidence="1">Single-pass type II membrane protein</topology>
        <orientation evidence="1">Periplasmic side</orientation>
    </subcellularLocation>
</comment>
<dbReference type="Gene3D" id="1.10.4030.10">
    <property type="entry name" value="Porin chaperone SurA, peptide-binding domain"/>
    <property type="match status" value="1"/>
</dbReference>
<keyword evidence="14" id="KW-1185">Reference proteome</keyword>
<keyword evidence="11" id="KW-0413">Isomerase</keyword>
<dbReference type="AlphaFoldDB" id="A0A1Z9YYX9"/>
<keyword evidence="3" id="KW-0997">Cell inner membrane</keyword>
<accession>A0A1Z9YYX9</accession>
<name>A0A1Z9YYX9_9GAMM</name>
<evidence type="ECO:0000313" key="14">
    <source>
        <dbReference type="Proteomes" id="UP000196536"/>
    </source>
</evidence>
<dbReference type="InterPro" id="IPR046357">
    <property type="entry name" value="PPIase_dom_sf"/>
</dbReference>
<keyword evidence="6" id="KW-0472">Membrane</keyword>
<evidence type="ECO:0000313" key="13">
    <source>
        <dbReference type="EMBL" id="OUY07377.1"/>
    </source>
</evidence>
<dbReference type="SUPFAM" id="SSF109998">
    <property type="entry name" value="Triger factor/SurA peptide-binding domain-like"/>
    <property type="match status" value="1"/>
</dbReference>
<comment type="caution">
    <text evidence="13">The sequence shown here is derived from an EMBL/GenBank/DDBJ whole genome shotgun (WGS) entry which is preliminary data.</text>
</comment>
<keyword evidence="11" id="KW-0697">Rotamase</keyword>
<evidence type="ECO:0000256" key="3">
    <source>
        <dbReference type="ARBA" id="ARBA00022519"/>
    </source>
</evidence>
<sequence length="624" mass="69345">MEAFRTLIRGWLGKVLLVLFLAPLALVGIEGYFSGSNEPVAVKVNGEKITQKELDTWIKSQKDQYLQAVNGDETLLNNKVIENQVYDAAIVRTLLLQQAEKLGITLSDEQLGTLLRQQQVFQQDGKFSQTLLDNYLMGTKSTINQLLADFRKQTSLSLLTNSILNAGLYSDKDTQKLINLLSQERTTHLAEISLDQFAQNFVASDAQSKAYFDKHSKDYIRQANVDVNYVILSKAQFADQVQVTDQDIQQQYQSYVAGLSKDATRQISHILITTDKRTPEQALKIAQDIETKLKAGESFNALVQQYSEDPVSKQEQGKVDGYTVGAFGDAFDNAVLALKQGQTSAPVKTDFGYHVIRLDKIEGQQVPALAQVRDQLISDVKKSKLENVFQDAVNNANDLAVQSDSLEALADQYKVQVQSEKNVTQATNSPVLSQAAVKTKLFSTEIAQGDQNVSTGINLKDDAVLWFKVSAYRAERPETLAEAKGKIQAKLKRKEQIKQANASVKQLLADFKTKTPAQALAASSVKFQDMGPVPRYSQIVPIEIEKAIYSVPAPQKDRWSATTVGVGNYLFVVAVSDIGQNPAFQLNDQQKAQVVNRFDARGQQELNDYIEYLKSTAKIKKTEK</sequence>
<proteinExistence type="inferred from homology"/>
<dbReference type="Pfam" id="PF13624">
    <property type="entry name" value="SurA_N_3"/>
    <property type="match status" value="1"/>
</dbReference>
<organism evidence="13 14">
    <name type="scientific">Acinetobacter populi</name>
    <dbReference type="NCBI Taxonomy" id="1582270"/>
    <lineage>
        <taxon>Bacteria</taxon>
        <taxon>Pseudomonadati</taxon>
        <taxon>Pseudomonadota</taxon>
        <taxon>Gammaproteobacteria</taxon>
        <taxon>Moraxellales</taxon>
        <taxon>Moraxellaceae</taxon>
        <taxon>Acinetobacter</taxon>
    </lineage>
</organism>
<evidence type="ECO:0000256" key="9">
    <source>
        <dbReference type="ARBA" id="ARBA00040743"/>
    </source>
</evidence>
<dbReference type="OrthoDB" id="9812372at2"/>
<dbReference type="PANTHER" id="PTHR47529:SF1">
    <property type="entry name" value="PERIPLASMIC CHAPERONE PPID"/>
    <property type="match status" value="1"/>
</dbReference>
<evidence type="ECO:0000256" key="2">
    <source>
        <dbReference type="ARBA" id="ARBA00022475"/>
    </source>
</evidence>
<dbReference type="GO" id="GO:0003755">
    <property type="term" value="F:peptidyl-prolyl cis-trans isomerase activity"/>
    <property type="evidence" value="ECO:0007669"/>
    <property type="project" value="UniProtKB-KW"/>
</dbReference>
<dbReference type="GO" id="GO:0005886">
    <property type="term" value="C:plasma membrane"/>
    <property type="evidence" value="ECO:0007669"/>
    <property type="project" value="UniProtKB-SubCell"/>
</dbReference>
<keyword evidence="5" id="KW-1133">Transmembrane helix</keyword>
<evidence type="ECO:0000259" key="12">
    <source>
        <dbReference type="PROSITE" id="PS50198"/>
    </source>
</evidence>
<evidence type="ECO:0000256" key="11">
    <source>
        <dbReference type="PROSITE-ProRule" id="PRU00278"/>
    </source>
</evidence>
<keyword evidence="7" id="KW-0143">Chaperone</keyword>
<dbReference type="EMBL" id="NEXX01000002">
    <property type="protein sequence ID" value="OUY07377.1"/>
    <property type="molecule type" value="Genomic_DNA"/>
</dbReference>
<keyword evidence="4" id="KW-0812">Transmembrane</keyword>
<dbReference type="Gene3D" id="3.10.50.40">
    <property type="match status" value="1"/>
</dbReference>
<evidence type="ECO:0000256" key="8">
    <source>
        <dbReference type="ARBA" id="ARBA00038408"/>
    </source>
</evidence>
<feature type="domain" description="PpiC" evidence="12">
    <location>
        <begin position="262"/>
        <end position="360"/>
    </location>
</feature>
<evidence type="ECO:0000256" key="10">
    <source>
        <dbReference type="ARBA" id="ARBA00042775"/>
    </source>
</evidence>
<reference evidence="13 14" key="1">
    <citation type="submission" date="2017-05" db="EMBL/GenBank/DDBJ databases">
        <title>Acinetobacter populi ANC 5415 (= PBJ7), whole genome shotgun sequencing project.</title>
        <authorList>
            <person name="Nemec A."/>
            <person name="Radolfova-Krizova L."/>
        </authorList>
    </citation>
    <scope>NUCLEOTIDE SEQUENCE [LARGE SCALE GENOMIC DNA]</scope>
    <source>
        <strain evidence="13 14">PBJ7</strain>
    </source>
</reference>
<evidence type="ECO:0000256" key="1">
    <source>
        <dbReference type="ARBA" id="ARBA00004382"/>
    </source>
</evidence>
<dbReference type="PROSITE" id="PS50198">
    <property type="entry name" value="PPIC_PPIASE_2"/>
    <property type="match status" value="1"/>
</dbReference>
<evidence type="ECO:0000256" key="5">
    <source>
        <dbReference type="ARBA" id="ARBA00022989"/>
    </source>
</evidence>
<dbReference type="InterPro" id="IPR052029">
    <property type="entry name" value="PpiD_chaperone"/>
</dbReference>
<keyword evidence="2" id="KW-1003">Cell membrane</keyword>
<protein>
    <recommendedName>
        <fullName evidence="9">Periplasmic chaperone PpiD</fullName>
    </recommendedName>
    <alternativeName>
        <fullName evidence="10">Periplasmic folding chaperone</fullName>
    </alternativeName>
</protein>
<evidence type="ECO:0000256" key="6">
    <source>
        <dbReference type="ARBA" id="ARBA00023136"/>
    </source>
</evidence>